<dbReference type="PANTHER" id="PTHR22893">
    <property type="entry name" value="NADH OXIDOREDUCTASE-RELATED"/>
    <property type="match status" value="1"/>
</dbReference>
<protein>
    <recommendedName>
        <fullName evidence="3">U2A'/phosphoprotein 32 family A C-terminal domain-containing protein</fullName>
    </recommendedName>
</protein>
<dbReference type="EMBL" id="SPLM01000001">
    <property type="protein sequence ID" value="TMW68996.1"/>
    <property type="molecule type" value="Genomic_DNA"/>
</dbReference>
<dbReference type="InterPro" id="IPR032675">
    <property type="entry name" value="LRR_dom_sf"/>
</dbReference>
<dbReference type="Gene3D" id="3.80.10.10">
    <property type="entry name" value="Ribonuclease Inhibitor"/>
    <property type="match status" value="1"/>
</dbReference>
<evidence type="ECO:0000256" key="1">
    <source>
        <dbReference type="ARBA" id="ARBA00022737"/>
    </source>
</evidence>
<keyword evidence="5" id="KW-1185">Reference proteome</keyword>
<dbReference type="InterPro" id="IPR045247">
    <property type="entry name" value="Oye-like"/>
</dbReference>
<feature type="domain" description="U2A'/phosphoprotein 32 family A C-terminal" evidence="3">
    <location>
        <begin position="420"/>
        <end position="438"/>
    </location>
</feature>
<dbReference type="InterPro" id="IPR001611">
    <property type="entry name" value="Leu-rich_rpt"/>
</dbReference>
<dbReference type="Pfam" id="PF00724">
    <property type="entry name" value="Oxidored_FMN"/>
    <property type="match status" value="1"/>
</dbReference>
<comment type="caution">
    <text evidence="4">The sequence shown here is derived from an EMBL/GenBank/DDBJ whole genome shotgun (WGS) entry which is preliminary data.</text>
</comment>
<feature type="compositionally biased region" description="Polar residues" evidence="2">
    <location>
        <begin position="304"/>
        <end position="329"/>
    </location>
</feature>
<dbReference type="Proteomes" id="UP000794436">
    <property type="component" value="Unassembled WGS sequence"/>
</dbReference>
<dbReference type="InterPro" id="IPR001155">
    <property type="entry name" value="OxRdtase_FMN_N"/>
</dbReference>
<proteinExistence type="predicted"/>
<evidence type="ECO:0000256" key="2">
    <source>
        <dbReference type="SAM" id="MobiDB-lite"/>
    </source>
</evidence>
<gene>
    <name evidence="4" type="ORF">Poli38472_001152</name>
</gene>
<dbReference type="AlphaFoldDB" id="A0A8K1CUQ6"/>
<dbReference type="Gene3D" id="3.20.20.70">
    <property type="entry name" value="Aldolase class I"/>
    <property type="match status" value="1"/>
</dbReference>
<keyword evidence="1" id="KW-0677">Repeat</keyword>
<dbReference type="Pfam" id="PF14580">
    <property type="entry name" value="LRR_9"/>
    <property type="match status" value="1"/>
</dbReference>
<dbReference type="PANTHER" id="PTHR22893:SF91">
    <property type="entry name" value="NADPH DEHYDROGENASE 2-RELATED"/>
    <property type="match status" value="1"/>
</dbReference>
<dbReference type="SMART" id="SM00446">
    <property type="entry name" value="LRRcap"/>
    <property type="match status" value="1"/>
</dbReference>
<evidence type="ECO:0000313" key="4">
    <source>
        <dbReference type="EMBL" id="TMW68996.1"/>
    </source>
</evidence>
<dbReference type="InterPro" id="IPR013785">
    <property type="entry name" value="Aldolase_TIM"/>
</dbReference>
<feature type="region of interest" description="Disordered" evidence="2">
    <location>
        <begin position="284"/>
        <end position="329"/>
    </location>
</feature>
<organism evidence="4 5">
    <name type="scientific">Pythium oligandrum</name>
    <name type="common">Mycoparasitic fungus</name>
    <dbReference type="NCBI Taxonomy" id="41045"/>
    <lineage>
        <taxon>Eukaryota</taxon>
        <taxon>Sar</taxon>
        <taxon>Stramenopiles</taxon>
        <taxon>Oomycota</taxon>
        <taxon>Peronosporomycetes</taxon>
        <taxon>Pythiales</taxon>
        <taxon>Pythiaceae</taxon>
        <taxon>Pythium</taxon>
    </lineage>
</organism>
<name>A0A8K1CUQ6_PYTOL</name>
<dbReference type="InterPro" id="IPR003603">
    <property type="entry name" value="U2A'_phosphoprotein32A_C"/>
</dbReference>
<reference evidence="4" key="1">
    <citation type="submission" date="2019-03" db="EMBL/GenBank/DDBJ databases">
        <title>Long read genome sequence of the mycoparasitic Pythium oligandrum ATCC 38472 isolated from sugarbeet rhizosphere.</title>
        <authorList>
            <person name="Gaulin E."/>
        </authorList>
    </citation>
    <scope>NUCLEOTIDE SEQUENCE</scope>
    <source>
        <strain evidence="4">ATCC 38472_TT</strain>
    </source>
</reference>
<dbReference type="GO" id="GO:0016491">
    <property type="term" value="F:oxidoreductase activity"/>
    <property type="evidence" value="ECO:0007669"/>
    <property type="project" value="InterPro"/>
</dbReference>
<dbReference type="SUPFAM" id="SSF51395">
    <property type="entry name" value="FMN-linked oxidoreductases"/>
    <property type="match status" value="1"/>
</dbReference>
<sequence>MSSSVTAGYKLFTPLTIGKDLVLKNRVVLAPLTRARADPATCIPDEIQQLYYEQRAGAGLLIAEATGISQEGLGWYGAAGLFNDDQMKGWAKHMGRQAHPSFNPNNECVAPSAIPVPEGRIRNKDAEHVPYAVPRALETEEVARIVEDFRKSAVHAKQAGFDCVELHSANGYLIDQFMQSCSNKRSDKYGGSYENRSRFILEIVDVLATVYPSDRVAVRLSPNGAYAGMGSEDNYEMFTYLMRQLSTRDIAYVAILDGFGFGYHDKGRLVTAFDVKTNQMLEHDPVAGKKKGSGATTARALTASPLQSPTDESETNSSPTKQKQPTALSLRANNNKIASLSDMDDALTAVFDHPTRLQWLDLSGNALTSIPPAAFAQYPDIFTLQLHGNQLSKYSDIDNIAKYLTKLHSLTLHGNPIEEKKHYKSYVIASFPQLKQLDFSCVTKGDREKAETWAKIYKQAVQNARERTGRGHQDGASEYD</sequence>
<dbReference type="SUPFAM" id="SSF52058">
    <property type="entry name" value="L domain-like"/>
    <property type="match status" value="1"/>
</dbReference>
<dbReference type="PROSITE" id="PS51450">
    <property type="entry name" value="LRR"/>
    <property type="match status" value="1"/>
</dbReference>
<accession>A0A8K1CUQ6</accession>
<dbReference type="GO" id="GO:0010181">
    <property type="term" value="F:FMN binding"/>
    <property type="evidence" value="ECO:0007669"/>
    <property type="project" value="InterPro"/>
</dbReference>
<evidence type="ECO:0000259" key="3">
    <source>
        <dbReference type="SMART" id="SM00446"/>
    </source>
</evidence>
<dbReference type="OrthoDB" id="676979at2759"/>
<evidence type="ECO:0000313" key="5">
    <source>
        <dbReference type="Proteomes" id="UP000794436"/>
    </source>
</evidence>